<evidence type="ECO:0000313" key="5">
    <source>
        <dbReference type="Proteomes" id="UP000292939"/>
    </source>
</evidence>
<name>A0A4P6UH79_9BURK</name>
<dbReference type="KEGG" id="hgr:DW355_01705"/>
<evidence type="ECO:0000256" key="2">
    <source>
        <dbReference type="SAM" id="Phobius"/>
    </source>
</evidence>
<feature type="region of interest" description="Disordered" evidence="1">
    <location>
        <begin position="73"/>
        <end position="97"/>
    </location>
</feature>
<keyword evidence="2" id="KW-1133">Transmembrane helix</keyword>
<protein>
    <recommendedName>
        <fullName evidence="3">CHASE3 domain-containing protein</fullName>
    </recommendedName>
</protein>
<evidence type="ECO:0000259" key="3">
    <source>
        <dbReference type="Pfam" id="PF05227"/>
    </source>
</evidence>
<dbReference type="OrthoDB" id="2489132at2"/>
<reference evidence="4 5" key="1">
    <citation type="submission" date="2018-07" db="EMBL/GenBank/DDBJ databases">
        <title>Exploring interactions and the metabolic potential of the ultra-small soil bacteria Hylemonella gracilis.</title>
        <authorList>
            <person name="Tyc O."/>
            <person name="Kulkarni P."/>
            <person name="Gawehns F."/>
            <person name="Hundscheid M."/>
            <person name="Zweers H."/>
            <person name="Garbeva P."/>
        </authorList>
    </citation>
    <scope>NUCLEOTIDE SEQUENCE [LARGE SCALE GENOMIC DNA]</scope>
    <source>
        <strain evidence="4 5">NS1</strain>
    </source>
</reference>
<dbReference type="AlphaFoldDB" id="A0A4P6UH79"/>
<feature type="compositionally biased region" description="Polar residues" evidence="1">
    <location>
        <begin position="75"/>
        <end position="97"/>
    </location>
</feature>
<feature type="domain" description="CHASE3" evidence="3">
    <location>
        <begin position="38"/>
        <end position="73"/>
    </location>
</feature>
<sequence>MNTITVARRLATAFGAVILVFLLVGGVALYSSAKLAEANKWNTHTYKVLTLGDEMLESMINMETGARGFLLGGRTVSSTPGTRASRFSTSPGTKSRR</sequence>
<dbReference type="InterPro" id="IPR007891">
    <property type="entry name" value="CHASE3"/>
</dbReference>
<accession>A0A4P6UH79</accession>
<dbReference type="EMBL" id="CP031395">
    <property type="protein sequence ID" value="QBK03654.1"/>
    <property type="molecule type" value="Genomic_DNA"/>
</dbReference>
<keyword evidence="2" id="KW-0812">Transmembrane</keyword>
<keyword evidence="2" id="KW-0472">Membrane</keyword>
<organism evidence="4 5">
    <name type="scientific">Hylemonella gracilis</name>
    <dbReference type="NCBI Taxonomy" id="80880"/>
    <lineage>
        <taxon>Bacteria</taxon>
        <taxon>Pseudomonadati</taxon>
        <taxon>Pseudomonadota</taxon>
        <taxon>Betaproteobacteria</taxon>
        <taxon>Burkholderiales</taxon>
        <taxon>Comamonadaceae</taxon>
        <taxon>Hylemonella</taxon>
    </lineage>
</organism>
<evidence type="ECO:0000313" key="4">
    <source>
        <dbReference type="EMBL" id="QBK03654.1"/>
    </source>
</evidence>
<evidence type="ECO:0000256" key="1">
    <source>
        <dbReference type="SAM" id="MobiDB-lite"/>
    </source>
</evidence>
<proteinExistence type="predicted"/>
<gene>
    <name evidence="4" type="ORF">DW355_01705</name>
</gene>
<feature type="transmembrane region" description="Helical" evidence="2">
    <location>
        <begin position="12"/>
        <end position="30"/>
    </location>
</feature>
<dbReference type="Pfam" id="PF05227">
    <property type="entry name" value="CHASE3"/>
    <property type="match status" value="1"/>
</dbReference>
<dbReference type="Proteomes" id="UP000292939">
    <property type="component" value="Chromosome"/>
</dbReference>